<dbReference type="Pfam" id="PF12311">
    <property type="entry name" value="DUF3632"/>
    <property type="match status" value="1"/>
</dbReference>
<gene>
    <name evidence="1" type="ORF">H2201_007386</name>
</gene>
<sequence length="122" mass="13548">MRTLLVASGIKAVPLDWGYETICNALENSRALLEMEVPAAKKWLVVAGKQIYGNGSGGGGIERSGCVLGSHRDLWEGPEGMSRERWEFWKRRLEWIQEQEVDEATKETAREAAAAMQAIDGQ</sequence>
<dbReference type="InterPro" id="IPR053204">
    <property type="entry name" value="Oxopyrrolidines_Biosynth-assoc"/>
</dbReference>
<reference evidence="1" key="1">
    <citation type="submission" date="2022-10" db="EMBL/GenBank/DDBJ databases">
        <title>Culturing micro-colonial fungi from biological soil crusts in the Mojave desert and describing Neophaeococcomyces mojavensis, and introducing the new genera and species Taxawa tesnikishii.</title>
        <authorList>
            <person name="Kurbessoian T."/>
            <person name="Stajich J.E."/>
        </authorList>
    </citation>
    <scope>NUCLEOTIDE SEQUENCE</scope>
    <source>
        <strain evidence="1">TK_1</strain>
    </source>
</reference>
<proteinExistence type="predicted"/>
<dbReference type="PANTHER" id="PTHR38797:SF4">
    <property type="entry name" value="NUCLEAR PORE COMPLEX PROTEIN NUP85"/>
    <property type="match status" value="1"/>
</dbReference>
<keyword evidence="2" id="KW-1185">Reference proteome</keyword>
<protein>
    <submittedName>
        <fullName evidence="1">Uncharacterized protein</fullName>
    </submittedName>
</protein>
<organism evidence="1 2">
    <name type="scientific">Coniosporium apollinis</name>
    <dbReference type="NCBI Taxonomy" id="61459"/>
    <lineage>
        <taxon>Eukaryota</taxon>
        <taxon>Fungi</taxon>
        <taxon>Dikarya</taxon>
        <taxon>Ascomycota</taxon>
        <taxon>Pezizomycotina</taxon>
        <taxon>Dothideomycetes</taxon>
        <taxon>Dothideomycetes incertae sedis</taxon>
        <taxon>Coniosporium</taxon>
    </lineage>
</organism>
<dbReference type="EMBL" id="JAPDRL010000076">
    <property type="protein sequence ID" value="KAJ9659361.1"/>
    <property type="molecule type" value="Genomic_DNA"/>
</dbReference>
<evidence type="ECO:0000313" key="1">
    <source>
        <dbReference type="EMBL" id="KAJ9659361.1"/>
    </source>
</evidence>
<accession>A0ABQ9NJU9</accession>
<name>A0ABQ9NJU9_9PEZI</name>
<dbReference type="InterPro" id="IPR022085">
    <property type="entry name" value="OpdG"/>
</dbReference>
<comment type="caution">
    <text evidence="1">The sequence shown here is derived from an EMBL/GenBank/DDBJ whole genome shotgun (WGS) entry which is preliminary data.</text>
</comment>
<evidence type="ECO:0000313" key="2">
    <source>
        <dbReference type="Proteomes" id="UP001172684"/>
    </source>
</evidence>
<dbReference type="Proteomes" id="UP001172684">
    <property type="component" value="Unassembled WGS sequence"/>
</dbReference>
<dbReference type="PANTHER" id="PTHR38797">
    <property type="entry name" value="NUCLEAR PORE COMPLEX PROTEIN NUP85-RELATED"/>
    <property type="match status" value="1"/>
</dbReference>